<dbReference type="Proteomes" id="UP000031526">
    <property type="component" value="Chromosome"/>
</dbReference>
<sequence length="116" mass="12848">MRDDAATMREIADESVQRLGQAGTVQVLKKEEVGTPAIPGLTDSPGVVQDLRLSTTLRGEPLELVQSQVYLGMEDVHHPSRRAVLELVLTAKPEQLPEVLDDFKEFVRSVRPDQDS</sequence>
<keyword evidence="3" id="KW-1185">Reference proteome</keyword>
<dbReference type="OrthoDB" id="3686643at2"/>
<proteinExistence type="predicted"/>
<reference evidence="2 4" key="3">
    <citation type="submission" date="2017-09" db="EMBL/GenBank/DDBJ databases">
        <title>Streptomyces genome completion.</title>
        <authorList>
            <person name="Lee N."/>
            <person name="Cho B.-K."/>
        </authorList>
    </citation>
    <scope>NUCLEOTIDE SEQUENCE [LARGE SCALE GENOMIC DNA]</scope>
    <source>
        <strain evidence="2 4">ATCC 14899</strain>
    </source>
</reference>
<dbReference type="KEGG" id="snq:CP978_24620"/>
<dbReference type="EMBL" id="CP023747">
    <property type="protein sequence ID" value="QEV43475.1"/>
    <property type="molecule type" value="Genomic_DNA"/>
</dbReference>
<dbReference type="HOGENOM" id="CLU_106304_0_0_11"/>
<accession>A0A0B5DHY6</accession>
<reference evidence="1 3" key="2">
    <citation type="journal article" date="2016" name="Appl. Microbiol. Biotechnol.">
        <title>Exploiting the genome sequence of Streptomyces nodosus for enhanced antibiotic production.</title>
        <authorList>
            <person name="Sweeney P."/>
            <person name="Murphy C.D."/>
            <person name="Caffrey P."/>
        </authorList>
    </citation>
    <scope>NUCLEOTIDE SEQUENCE [LARGE SCALE GENOMIC DNA]</scope>
    <source>
        <strain evidence="1 3">ATCC 14899</strain>
    </source>
</reference>
<name>A0A0B5DHY6_9ACTN</name>
<evidence type="ECO:0000313" key="4">
    <source>
        <dbReference type="Proteomes" id="UP000325763"/>
    </source>
</evidence>
<dbReference type="Proteomes" id="UP000325763">
    <property type="component" value="Chromosome"/>
</dbReference>
<reference evidence="3" key="1">
    <citation type="submission" date="2014-09" db="EMBL/GenBank/DDBJ databases">
        <title>Sequence of the Streptomyces nodosus genome.</title>
        <authorList>
            <person name="Sweeney P."/>
            <person name="Stephens N."/>
            <person name="Murphy C."/>
            <person name="Caffrey P."/>
        </authorList>
    </citation>
    <scope>NUCLEOTIDE SEQUENCE [LARGE SCALE GENOMIC DNA]</scope>
    <source>
        <strain evidence="3">ATCC 14899</strain>
    </source>
</reference>
<evidence type="ECO:0000313" key="2">
    <source>
        <dbReference type="EMBL" id="QEV43475.1"/>
    </source>
</evidence>
<organism evidence="1 3">
    <name type="scientific">Streptomyces nodosus</name>
    <dbReference type="NCBI Taxonomy" id="40318"/>
    <lineage>
        <taxon>Bacteria</taxon>
        <taxon>Bacillati</taxon>
        <taxon>Actinomycetota</taxon>
        <taxon>Actinomycetes</taxon>
        <taxon>Kitasatosporales</taxon>
        <taxon>Streptomycetaceae</taxon>
        <taxon>Streptomyces</taxon>
    </lineage>
</organism>
<dbReference type="STRING" id="40318.SNOD_24310"/>
<protein>
    <submittedName>
        <fullName evidence="1">Uncharacterized protein</fullName>
    </submittedName>
</protein>
<dbReference type="EMBL" id="CP009313">
    <property type="protein sequence ID" value="AJE42819.1"/>
    <property type="molecule type" value="Genomic_DNA"/>
</dbReference>
<evidence type="ECO:0000313" key="1">
    <source>
        <dbReference type="EMBL" id="AJE42819.1"/>
    </source>
</evidence>
<evidence type="ECO:0000313" key="3">
    <source>
        <dbReference type="Proteomes" id="UP000031526"/>
    </source>
</evidence>
<dbReference type="AlphaFoldDB" id="A0A0B5DHY6"/>
<gene>
    <name evidence="2" type="ORF">CP978_24620</name>
    <name evidence="1" type="ORF">SNOD_24310</name>
</gene>